<dbReference type="Gene3D" id="2.160.20.10">
    <property type="entry name" value="Single-stranded right-handed beta-helix, Pectin lyase-like"/>
    <property type="match status" value="1"/>
</dbReference>
<dbReference type="PANTHER" id="PTHR40088:SF2">
    <property type="entry name" value="SECRETED SUGAR HYDROLASE"/>
    <property type="match status" value="1"/>
</dbReference>
<dbReference type="SMART" id="SM00710">
    <property type="entry name" value="PbH1"/>
    <property type="match status" value="8"/>
</dbReference>
<keyword evidence="2" id="KW-0964">Secreted</keyword>
<dbReference type="SUPFAM" id="SSF51126">
    <property type="entry name" value="Pectin lyase-like"/>
    <property type="match status" value="1"/>
</dbReference>
<evidence type="ECO:0000313" key="6">
    <source>
        <dbReference type="Proteomes" id="UP001064632"/>
    </source>
</evidence>
<accession>A0ABY6BLG2</accession>
<dbReference type="InterPro" id="IPR008979">
    <property type="entry name" value="Galactose-bd-like_sf"/>
</dbReference>
<evidence type="ECO:0000313" key="5">
    <source>
        <dbReference type="EMBL" id="UXI70273.1"/>
    </source>
</evidence>
<dbReference type="InterPro" id="IPR012334">
    <property type="entry name" value="Pectin_lyas_fold"/>
</dbReference>
<reference evidence="5" key="1">
    <citation type="submission" date="2022-09" db="EMBL/GenBank/DDBJ databases">
        <title>Tahibacter sp. nov., isolated from a fresh water.</title>
        <authorList>
            <person name="Baek J.H."/>
            <person name="Lee J.K."/>
            <person name="Kim J.M."/>
            <person name="Jeon C.O."/>
        </authorList>
    </citation>
    <scope>NUCLEOTIDE SEQUENCE</scope>
    <source>
        <strain evidence="5">W38</strain>
    </source>
</reference>
<comment type="subcellular location">
    <subcellularLocation>
        <location evidence="1">Secreted</location>
    </subcellularLocation>
</comment>
<feature type="domain" description="F5/8 type C" evidence="4">
    <location>
        <begin position="542"/>
        <end position="683"/>
    </location>
</feature>
<evidence type="ECO:0000259" key="4">
    <source>
        <dbReference type="PROSITE" id="PS50022"/>
    </source>
</evidence>
<dbReference type="InterPro" id="IPR000421">
    <property type="entry name" value="FA58C"/>
</dbReference>
<dbReference type="SUPFAM" id="SSF49785">
    <property type="entry name" value="Galactose-binding domain-like"/>
    <property type="match status" value="1"/>
</dbReference>
<evidence type="ECO:0000256" key="2">
    <source>
        <dbReference type="ARBA" id="ARBA00022525"/>
    </source>
</evidence>
<evidence type="ECO:0000256" key="1">
    <source>
        <dbReference type="ARBA" id="ARBA00004613"/>
    </source>
</evidence>
<dbReference type="Pfam" id="PF07602">
    <property type="entry name" value="DUF1565"/>
    <property type="match status" value="1"/>
</dbReference>
<keyword evidence="3" id="KW-0732">Signal</keyword>
<gene>
    <name evidence="5" type="ORF">N4264_11750</name>
</gene>
<protein>
    <submittedName>
        <fullName evidence="5">Discoidin domain-containing protein</fullName>
    </submittedName>
</protein>
<keyword evidence="6" id="KW-1185">Reference proteome</keyword>
<dbReference type="InterPro" id="IPR006626">
    <property type="entry name" value="PbH1"/>
</dbReference>
<dbReference type="PROSITE" id="PS50022">
    <property type="entry name" value="FA58C_3"/>
    <property type="match status" value="1"/>
</dbReference>
<sequence length="693" mass="74352">MTAIATPLETPERAFPRLALIALGVSLSLVAPVHAARPDRSVNAGARALPDTSFVANARNECSHYVAPNGNDSAVGSASQPWRTVGKALRTLRAGQVGCVASGTYVENAAQPAFSGTHAAPIVLKRQPGSATRPVIRPNGAVAVFHMDQDYWIVDGFDVDVAGQRVTGFRWYNNADFGVLRNSVLHGSSAGANVYVSGRDFLLEDSEIHTNFRTDNEDSHGIIVPESSPAPARILIRRNVIHDNGGDGFQCEGYSSPDAATTPRDITLEDNHYYTSPANFGRVEQAVDIKSCRQVTIRGSIPPDADRPGVAANYMHGFREKAGTVAKAGSAMVVHYNARDVLIENTRISDSCNALGVGRGGDSSTLTTNVVFRRNVVHDLFKNTPSGSRCLGYGISLNRVDNVDVYHNTFDRIPATAFYATNYNPGGTPNRNIDFWNNIVRDASPWISVPTSASVLQGFVSDKNLYWNRSGQQAGIRVNGAAKTLAQWRTYSNSAHTLVADPAGLVQDPLFVDAPAEHDYQLQANSPARNIALNNTGATFSDAGPDIGFRERHAAIHSCRPLSIVASASEGENVPANVVDGNLATRWSAPGEGSWITFDYGSVRTMSAAHVAWHQGNLRRNRFVVSVSTDGLAYQPVFSGTSSGTTTAIENYAFAGTQGRFLRLTVNGNTLNSWASVTELSATSACTRDGEQN</sequence>
<proteinExistence type="predicted"/>
<dbReference type="Pfam" id="PF00754">
    <property type="entry name" value="F5_F8_type_C"/>
    <property type="match status" value="1"/>
</dbReference>
<dbReference type="PANTHER" id="PTHR40088">
    <property type="entry name" value="PECTATE LYASE (EUROFUNG)"/>
    <property type="match status" value="1"/>
</dbReference>
<dbReference type="InterPro" id="IPR052052">
    <property type="entry name" value="Polysaccharide_Lyase_9"/>
</dbReference>
<dbReference type="InterPro" id="IPR011459">
    <property type="entry name" value="DUF1565"/>
</dbReference>
<organism evidence="5 6">
    <name type="scientific">Tahibacter amnicola</name>
    <dbReference type="NCBI Taxonomy" id="2976241"/>
    <lineage>
        <taxon>Bacteria</taxon>
        <taxon>Pseudomonadati</taxon>
        <taxon>Pseudomonadota</taxon>
        <taxon>Gammaproteobacteria</taxon>
        <taxon>Lysobacterales</taxon>
        <taxon>Rhodanobacteraceae</taxon>
        <taxon>Tahibacter</taxon>
    </lineage>
</organism>
<dbReference type="Gene3D" id="2.60.120.260">
    <property type="entry name" value="Galactose-binding domain-like"/>
    <property type="match status" value="1"/>
</dbReference>
<dbReference type="EMBL" id="CP104694">
    <property type="protein sequence ID" value="UXI70273.1"/>
    <property type="molecule type" value="Genomic_DNA"/>
</dbReference>
<dbReference type="RefSeq" id="WP_261697224.1">
    <property type="nucleotide sequence ID" value="NZ_CP104694.1"/>
</dbReference>
<name>A0ABY6BLG2_9GAMM</name>
<evidence type="ECO:0000256" key="3">
    <source>
        <dbReference type="ARBA" id="ARBA00022729"/>
    </source>
</evidence>
<dbReference type="Proteomes" id="UP001064632">
    <property type="component" value="Chromosome"/>
</dbReference>
<dbReference type="InterPro" id="IPR011050">
    <property type="entry name" value="Pectin_lyase_fold/virulence"/>
</dbReference>